<evidence type="ECO:0000313" key="2">
    <source>
        <dbReference type="Proteomes" id="UP000814033"/>
    </source>
</evidence>
<evidence type="ECO:0000313" key="1">
    <source>
        <dbReference type="EMBL" id="KAI0044024.1"/>
    </source>
</evidence>
<reference evidence="1" key="2">
    <citation type="journal article" date="2022" name="New Phytol.">
        <title>Evolutionary transition to the ectomycorrhizal habit in the genomes of a hyperdiverse lineage of mushroom-forming fungi.</title>
        <authorList>
            <person name="Looney B."/>
            <person name="Miyauchi S."/>
            <person name="Morin E."/>
            <person name="Drula E."/>
            <person name="Courty P.E."/>
            <person name="Kohler A."/>
            <person name="Kuo A."/>
            <person name="LaButti K."/>
            <person name="Pangilinan J."/>
            <person name="Lipzen A."/>
            <person name="Riley R."/>
            <person name="Andreopoulos W."/>
            <person name="He G."/>
            <person name="Johnson J."/>
            <person name="Nolan M."/>
            <person name="Tritt A."/>
            <person name="Barry K.W."/>
            <person name="Grigoriev I.V."/>
            <person name="Nagy L.G."/>
            <person name="Hibbett D."/>
            <person name="Henrissat B."/>
            <person name="Matheny P.B."/>
            <person name="Labbe J."/>
            <person name="Martin F.M."/>
        </authorList>
    </citation>
    <scope>NUCLEOTIDE SEQUENCE</scope>
    <source>
        <strain evidence="1">FP105234-sp</strain>
    </source>
</reference>
<name>A0ACB8RJA6_9AGAM</name>
<organism evidence="1 2">
    <name type="scientific">Auriscalpium vulgare</name>
    <dbReference type="NCBI Taxonomy" id="40419"/>
    <lineage>
        <taxon>Eukaryota</taxon>
        <taxon>Fungi</taxon>
        <taxon>Dikarya</taxon>
        <taxon>Basidiomycota</taxon>
        <taxon>Agaricomycotina</taxon>
        <taxon>Agaricomycetes</taxon>
        <taxon>Russulales</taxon>
        <taxon>Auriscalpiaceae</taxon>
        <taxon>Auriscalpium</taxon>
    </lineage>
</organism>
<dbReference type="Proteomes" id="UP000814033">
    <property type="component" value="Unassembled WGS sequence"/>
</dbReference>
<sequence length="372" mass="38078">MASYALSALLALASSTLVTAQVPTIEPTPLASLNFASPADLPYQVEPNPVVRGSQFGFNQCNSTTQNQQSLCQTMYVNSIDDFCLWGPDKPNSTISDTEGEEVAWCTKPHGARLIPNGALQGVQFLKAPDYILVAGFIDQTQVNIQDGDFGGELDPHGQDLAGNPMGGIVFSNAYSGSNTTYQQMVEWNLFIGGNQFCLKICPTGAPGNNPAGYCRNTLDRLGCSVNSPNNAQKDVYEVCDSADMDLPGVYVSNGQTITYTQPPESLGAITSIPFTATVPASSNCTPFSSAALYTDIASVSGASTTPAASATPSGSGSVSGSAKPTSGSATGSHSASAAGSSSTSTPNGAGAFGVSLVAGVIGVAFSVAFLA</sequence>
<accession>A0ACB8RJA6</accession>
<protein>
    <submittedName>
        <fullName evidence="1">Uncharacterized protein</fullName>
    </submittedName>
</protein>
<keyword evidence="2" id="KW-1185">Reference proteome</keyword>
<gene>
    <name evidence="1" type="ORF">FA95DRAFT_1497801</name>
</gene>
<proteinExistence type="predicted"/>
<reference evidence="1" key="1">
    <citation type="submission" date="2021-02" db="EMBL/GenBank/DDBJ databases">
        <authorList>
            <consortium name="DOE Joint Genome Institute"/>
            <person name="Ahrendt S."/>
            <person name="Looney B.P."/>
            <person name="Miyauchi S."/>
            <person name="Morin E."/>
            <person name="Drula E."/>
            <person name="Courty P.E."/>
            <person name="Chicoki N."/>
            <person name="Fauchery L."/>
            <person name="Kohler A."/>
            <person name="Kuo A."/>
            <person name="Labutti K."/>
            <person name="Pangilinan J."/>
            <person name="Lipzen A."/>
            <person name="Riley R."/>
            <person name="Andreopoulos W."/>
            <person name="He G."/>
            <person name="Johnson J."/>
            <person name="Barry K.W."/>
            <person name="Grigoriev I.V."/>
            <person name="Nagy L."/>
            <person name="Hibbett D."/>
            <person name="Henrissat B."/>
            <person name="Matheny P.B."/>
            <person name="Labbe J."/>
            <person name="Martin F."/>
        </authorList>
    </citation>
    <scope>NUCLEOTIDE SEQUENCE</scope>
    <source>
        <strain evidence="1">FP105234-sp</strain>
    </source>
</reference>
<comment type="caution">
    <text evidence="1">The sequence shown here is derived from an EMBL/GenBank/DDBJ whole genome shotgun (WGS) entry which is preliminary data.</text>
</comment>
<dbReference type="EMBL" id="MU275997">
    <property type="protein sequence ID" value="KAI0044024.1"/>
    <property type="molecule type" value="Genomic_DNA"/>
</dbReference>